<reference evidence="1 2" key="1">
    <citation type="journal article" date="2022" name="DNA Res.">
        <title>Chromosomal-level genome assembly of the orchid tree Bauhinia variegata (Leguminosae; Cercidoideae) supports the allotetraploid origin hypothesis of Bauhinia.</title>
        <authorList>
            <person name="Zhong Y."/>
            <person name="Chen Y."/>
            <person name="Zheng D."/>
            <person name="Pang J."/>
            <person name="Liu Y."/>
            <person name="Luo S."/>
            <person name="Meng S."/>
            <person name="Qian L."/>
            <person name="Wei D."/>
            <person name="Dai S."/>
            <person name="Zhou R."/>
        </authorList>
    </citation>
    <scope>NUCLEOTIDE SEQUENCE [LARGE SCALE GENOMIC DNA]</scope>
    <source>
        <strain evidence="1">BV-YZ2020</strain>
    </source>
</reference>
<proteinExistence type="predicted"/>
<evidence type="ECO:0000313" key="2">
    <source>
        <dbReference type="Proteomes" id="UP000828941"/>
    </source>
</evidence>
<gene>
    <name evidence="1" type="ORF">L6164_017515</name>
</gene>
<protein>
    <submittedName>
        <fullName evidence="1">Uncharacterized protein</fullName>
    </submittedName>
</protein>
<dbReference type="EMBL" id="CM039432">
    <property type="protein sequence ID" value="KAI4332621.1"/>
    <property type="molecule type" value="Genomic_DNA"/>
</dbReference>
<comment type="caution">
    <text evidence="1">The sequence shown here is derived from an EMBL/GenBank/DDBJ whole genome shotgun (WGS) entry which is preliminary data.</text>
</comment>
<dbReference type="Proteomes" id="UP000828941">
    <property type="component" value="Chromosome 7"/>
</dbReference>
<name>A0ACB9N9G0_BAUVA</name>
<evidence type="ECO:0000313" key="1">
    <source>
        <dbReference type="EMBL" id="KAI4332621.1"/>
    </source>
</evidence>
<accession>A0ACB9N9G0</accession>
<keyword evidence="2" id="KW-1185">Reference proteome</keyword>
<organism evidence="1 2">
    <name type="scientific">Bauhinia variegata</name>
    <name type="common">Purple orchid tree</name>
    <name type="synonym">Phanera variegata</name>
    <dbReference type="NCBI Taxonomy" id="167791"/>
    <lineage>
        <taxon>Eukaryota</taxon>
        <taxon>Viridiplantae</taxon>
        <taxon>Streptophyta</taxon>
        <taxon>Embryophyta</taxon>
        <taxon>Tracheophyta</taxon>
        <taxon>Spermatophyta</taxon>
        <taxon>Magnoliopsida</taxon>
        <taxon>eudicotyledons</taxon>
        <taxon>Gunneridae</taxon>
        <taxon>Pentapetalae</taxon>
        <taxon>rosids</taxon>
        <taxon>fabids</taxon>
        <taxon>Fabales</taxon>
        <taxon>Fabaceae</taxon>
        <taxon>Cercidoideae</taxon>
        <taxon>Cercideae</taxon>
        <taxon>Bauhiniinae</taxon>
        <taxon>Bauhinia</taxon>
    </lineage>
</organism>
<sequence length="78" mass="8952">MKSVKAEVIERGYSFLERPNARDVMKLCKPEYLGDDVCNVSDALDKGAAVLLNIWKVSEHSSSTDRWSVGWIWRPPWN</sequence>